<dbReference type="Pfam" id="PF13360">
    <property type="entry name" value="PQQ_2"/>
    <property type="match status" value="3"/>
</dbReference>
<gene>
    <name evidence="3" type="ORF">DXT99_14355</name>
</gene>
<name>A0A3D8LBA1_9BACT</name>
<protein>
    <submittedName>
        <fullName evidence="3">T9SS C-terminal target domain-containing protein</fullName>
    </submittedName>
</protein>
<dbReference type="Pfam" id="PF06739">
    <property type="entry name" value="SBBP"/>
    <property type="match status" value="1"/>
</dbReference>
<keyword evidence="1" id="KW-0732">Signal</keyword>
<evidence type="ECO:0000313" key="3">
    <source>
        <dbReference type="EMBL" id="RDV14576.1"/>
    </source>
</evidence>
<organism evidence="3 4">
    <name type="scientific">Pontibacter diazotrophicus</name>
    <dbReference type="NCBI Taxonomy" id="1400979"/>
    <lineage>
        <taxon>Bacteria</taxon>
        <taxon>Pseudomonadati</taxon>
        <taxon>Bacteroidota</taxon>
        <taxon>Cytophagia</taxon>
        <taxon>Cytophagales</taxon>
        <taxon>Hymenobacteraceae</taxon>
        <taxon>Pontibacter</taxon>
    </lineage>
</organism>
<dbReference type="NCBIfam" id="TIGR04183">
    <property type="entry name" value="Por_Secre_tail"/>
    <property type="match status" value="1"/>
</dbReference>
<dbReference type="InterPro" id="IPR010620">
    <property type="entry name" value="SBBP_repeat"/>
</dbReference>
<comment type="caution">
    <text evidence="3">The sequence shown here is derived from an EMBL/GenBank/DDBJ whole genome shotgun (WGS) entry which is preliminary data.</text>
</comment>
<dbReference type="Proteomes" id="UP000256708">
    <property type="component" value="Unassembled WGS sequence"/>
</dbReference>
<feature type="domain" description="Pyrrolo-quinoline quinone repeat" evidence="2">
    <location>
        <begin position="494"/>
        <end position="657"/>
    </location>
</feature>
<dbReference type="InterPro" id="IPR002372">
    <property type="entry name" value="PQQ_rpt_dom"/>
</dbReference>
<evidence type="ECO:0000259" key="2">
    <source>
        <dbReference type="Pfam" id="PF13360"/>
    </source>
</evidence>
<dbReference type="Gene3D" id="2.130.10.10">
    <property type="entry name" value="YVTN repeat-like/Quinoprotein amine dehydrogenase"/>
    <property type="match status" value="4"/>
</dbReference>
<dbReference type="PANTHER" id="PTHR35580:SF1">
    <property type="entry name" value="PHYTASE-LIKE DOMAIN-CONTAINING PROTEIN"/>
    <property type="match status" value="1"/>
</dbReference>
<dbReference type="InterPro" id="IPR052918">
    <property type="entry name" value="Motility_Chemotaxis_Reg"/>
</dbReference>
<dbReference type="OrthoDB" id="9811934at2"/>
<keyword evidence="4" id="KW-1185">Reference proteome</keyword>
<accession>A0A3D8LBA1</accession>
<feature type="domain" description="Pyrrolo-quinoline quinone repeat" evidence="2">
    <location>
        <begin position="76"/>
        <end position="199"/>
    </location>
</feature>
<feature type="domain" description="Pyrrolo-quinoline quinone repeat" evidence="2">
    <location>
        <begin position="208"/>
        <end position="310"/>
    </location>
</feature>
<dbReference type="SUPFAM" id="SSF50998">
    <property type="entry name" value="Quinoprotein alcohol dehydrogenase-like"/>
    <property type="match status" value="3"/>
</dbReference>
<reference evidence="4" key="1">
    <citation type="submission" date="2018-08" db="EMBL/GenBank/DDBJ databases">
        <authorList>
            <person name="Liu Z.-W."/>
            <person name="Du Z.-J."/>
        </authorList>
    </citation>
    <scope>NUCLEOTIDE SEQUENCE [LARGE SCALE GENOMIC DNA]</scope>
    <source>
        <strain evidence="4">H4X</strain>
    </source>
</reference>
<dbReference type="EMBL" id="QRGR01000014">
    <property type="protein sequence ID" value="RDV14576.1"/>
    <property type="molecule type" value="Genomic_DNA"/>
</dbReference>
<dbReference type="InterPro" id="IPR015943">
    <property type="entry name" value="WD40/YVTN_repeat-like_dom_sf"/>
</dbReference>
<proteinExistence type="predicted"/>
<dbReference type="PANTHER" id="PTHR35580">
    <property type="entry name" value="CELL SURFACE GLYCOPROTEIN (S-LAYER PROTEIN)-LIKE PROTEIN"/>
    <property type="match status" value="1"/>
</dbReference>
<dbReference type="AlphaFoldDB" id="A0A3D8LBA1"/>
<feature type="chain" id="PRO_5017767495" evidence="1">
    <location>
        <begin position="23"/>
        <end position="1227"/>
    </location>
</feature>
<sequence>MAKYLHSLAGAVLCLFCTIAMAQQPTLEWEQRFNMAGNSSDYAISVAMDAEGNSYVTGTSIRQDFLSRITTVKYASSGEQLWKATVQEISNARGIAVDNSGGVYITGESNGDYLTIRYDAATGNQTWVQHYDGPSNSYDEANALVVDNTGGVYVTGSSIGEHFSDYATVRYDAATGEQTWVQHYNGPENNIDVATAIAYDNASGIYVTGISNNTAFVSDYATVRYDAKTGNQIWVQRYDGPASGDDQAVAIAADNIGGVYVTGTSIGRNKAPDYATIRYDATTGNQAWVQRYDGTGKSHDQATAIAVDDAGGVYVTGHSFGPDSNTNFATVRYEATTGEQMWVQHYDSPAKSPDYAKAVGVDNAGGVYVTGSSGGMDFITDYATVRYDATTGAQTWVQRYNGPAGSEEQATAMAVGNAGVIVTGSSLDSEWSSDYATVRYATSTGEQTWIQRLAGADNSDDYSVSVAVDAEGNSYVAGTSMKQENFSQLTTVKYSPSGEQLWVVQYENYSIAADIAVDNEGNVFVTGHSNGDYLTIRYDASTGEQAWVQRYDGPSNNYDQAYAIAVDNSRGVYVTGLSTGLNLDSDYATVRYDAITGEQSWVQHYDGSLNIYDVATAIAVDNAGGVYVTGSSLGTEYNSDYATIRYDASTGEQMWVRRYVGPDKGVDNAIGIAADKSGVYVTGSSGFSNYTTDFATVHYSTTGEQIWAQHYDGPVDGYEWAIAIALDNSGGVYVTGSSEGLSYNSDYATIRYDAATGEQLWVQRYEGSPNVYNTPRDIMVDNSGGVYVTGLSQVDDSNIDYATVRYAAATGEQIWEERYDSMGESIDVAVDMAIDNRGNIIVTGYSDVAETGVDFLTIKYSQCLVLAEADIAGGTTAAVGTAGVLYSLPGTGASSFTWSITDSDGMAYTDFTGQGTEAVAVTWPSVPDFYKVAVTYGGNAGCPTITAVMYVHVFDPEAGFVTGNGWIESPVNSDYEFMQDSKRAHWSFSARYIKDAENTVQGATNFTLQAGAFAFRSTSIDDRTLVITDNTAYFRGRGTASYEDNSGGFVTDSRQFGYLVAATDGQFQENTEADKFRLVVWVINEDGSQGAIVYDNQVACLSSGMDLNMPPCSAIGQGFIVIHKPITRSVSGNGLAYAEYEQRLEAYPTAFSDHTTLAFALEQDATAYTLDLYDMKGTLVQRIAAGTAESERRYEHELRAGSLAKGLYLARLTTGSKVQTVKLIVQH</sequence>
<feature type="signal peptide" evidence="1">
    <location>
        <begin position="1"/>
        <end position="22"/>
    </location>
</feature>
<evidence type="ECO:0000313" key="4">
    <source>
        <dbReference type="Proteomes" id="UP000256708"/>
    </source>
</evidence>
<dbReference type="InterPro" id="IPR026444">
    <property type="entry name" value="Secre_tail"/>
</dbReference>
<dbReference type="InterPro" id="IPR011047">
    <property type="entry name" value="Quinoprotein_ADH-like_sf"/>
</dbReference>
<evidence type="ECO:0000256" key="1">
    <source>
        <dbReference type="SAM" id="SignalP"/>
    </source>
</evidence>